<gene>
    <name evidence="2" type="ORF">SOO65_10520</name>
</gene>
<dbReference type="InterPro" id="IPR000595">
    <property type="entry name" value="cNMP-bd_dom"/>
</dbReference>
<accession>A0AAX4HVP9</accession>
<dbReference type="RefSeq" id="WP_321400133.1">
    <property type="nucleotide sequence ID" value="NZ_CP139487.1"/>
</dbReference>
<proteinExistence type="predicted"/>
<dbReference type="CDD" id="cd00038">
    <property type="entry name" value="CAP_ED"/>
    <property type="match status" value="1"/>
</dbReference>
<reference evidence="2 3" key="1">
    <citation type="submission" date="2023-11" db="EMBL/GenBank/DDBJ databases">
        <title>Peredibacter starrii A3.12.</title>
        <authorList>
            <person name="Mitchell R.J."/>
        </authorList>
    </citation>
    <scope>NUCLEOTIDE SEQUENCE [LARGE SCALE GENOMIC DNA]</scope>
    <source>
        <strain evidence="2 3">A3.12</strain>
    </source>
</reference>
<evidence type="ECO:0000313" key="2">
    <source>
        <dbReference type="EMBL" id="WPU67188.1"/>
    </source>
</evidence>
<keyword evidence="3" id="KW-1185">Reference proteome</keyword>
<dbReference type="PROSITE" id="PS50042">
    <property type="entry name" value="CNMP_BINDING_3"/>
    <property type="match status" value="1"/>
</dbReference>
<feature type="domain" description="Cyclic nucleotide-binding" evidence="1">
    <location>
        <begin position="1"/>
        <end position="89"/>
    </location>
</feature>
<dbReference type="SUPFAM" id="SSF51206">
    <property type="entry name" value="cAMP-binding domain-like"/>
    <property type="match status" value="1"/>
</dbReference>
<protein>
    <submittedName>
        <fullName evidence="2">Cyclic nucleotide-binding domain-containing protein</fullName>
    </submittedName>
</protein>
<dbReference type="Gene3D" id="2.60.120.10">
    <property type="entry name" value="Jelly Rolls"/>
    <property type="match status" value="1"/>
</dbReference>
<dbReference type="AlphaFoldDB" id="A0AAX4HVP9"/>
<dbReference type="InterPro" id="IPR018490">
    <property type="entry name" value="cNMP-bd_dom_sf"/>
</dbReference>
<name>A0AAX4HVP9_9BACT</name>
<dbReference type="KEGG" id="psti:SOO65_10520"/>
<dbReference type="InterPro" id="IPR014710">
    <property type="entry name" value="RmlC-like_jellyroll"/>
</dbReference>
<organism evidence="2 3">
    <name type="scientific">Peredibacter starrii</name>
    <dbReference type="NCBI Taxonomy" id="28202"/>
    <lineage>
        <taxon>Bacteria</taxon>
        <taxon>Pseudomonadati</taxon>
        <taxon>Bdellovibrionota</taxon>
        <taxon>Bacteriovoracia</taxon>
        <taxon>Bacteriovoracales</taxon>
        <taxon>Bacteriovoracaceae</taxon>
        <taxon>Peredibacter</taxon>
    </lineage>
</organism>
<evidence type="ECO:0000259" key="1">
    <source>
        <dbReference type="PROSITE" id="PS50042"/>
    </source>
</evidence>
<dbReference type="EMBL" id="CP139487">
    <property type="protein sequence ID" value="WPU67188.1"/>
    <property type="molecule type" value="Genomic_DNA"/>
</dbReference>
<sequence>MQVYNLEFGPHELVAREGDPSTDLYYLKSGRLLICTVHGTEVKAIARIEAGVFIGELSFFDGKHRASHIVTLEKSTLVQIPKHELSNHLPFWFLEVGKGLTKKIRRLDEIINTSNLRKIGSEDQKPLTIEEQRKLYSVITHQHT</sequence>
<dbReference type="Pfam" id="PF00027">
    <property type="entry name" value="cNMP_binding"/>
    <property type="match status" value="1"/>
</dbReference>
<dbReference type="Proteomes" id="UP001324634">
    <property type="component" value="Chromosome"/>
</dbReference>
<evidence type="ECO:0000313" key="3">
    <source>
        <dbReference type="Proteomes" id="UP001324634"/>
    </source>
</evidence>